<dbReference type="Proteomes" id="UP000824540">
    <property type="component" value="Unassembled WGS sequence"/>
</dbReference>
<protein>
    <submittedName>
        <fullName evidence="2">Uncharacterized protein</fullName>
    </submittedName>
</protein>
<comment type="caution">
    <text evidence="2">The sequence shown here is derived from an EMBL/GenBank/DDBJ whole genome shotgun (WGS) entry which is preliminary data.</text>
</comment>
<name>A0A8T2P1U5_9TELE</name>
<keyword evidence="3" id="KW-1185">Reference proteome</keyword>
<dbReference type="EMBL" id="JAFBMS010000016">
    <property type="protein sequence ID" value="KAG9346299.1"/>
    <property type="molecule type" value="Genomic_DNA"/>
</dbReference>
<evidence type="ECO:0000313" key="2">
    <source>
        <dbReference type="EMBL" id="KAG9346299.1"/>
    </source>
</evidence>
<sequence length="91" mass="10145">MVLVGRRQSRSLKLALPRLILQDEILHRGGMTACRFRNKLSTPGQATEGHCMTGKANRNKHNKPDPALRLMTQQPVCKATVIEITVPSEEV</sequence>
<gene>
    <name evidence="2" type="ORF">JZ751_008124</name>
</gene>
<accession>A0A8T2P1U5</accession>
<proteinExistence type="predicted"/>
<evidence type="ECO:0000256" key="1">
    <source>
        <dbReference type="SAM" id="MobiDB-lite"/>
    </source>
</evidence>
<feature type="region of interest" description="Disordered" evidence="1">
    <location>
        <begin position="41"/>
        <end position="70"/>
    </location>
</feature>
<organism evidence="2 3">
    <name type="scientific">Albula glossodonta</name>
    <name type="common">roundjaw bonefish</name>
    <dbReference type="NCBI Taxonomy" id="121402"/>
    <lineage>
        <taxon>Eukaryota</taxon>
        <taxon>Metazoa</taxon>
        <taxon>Chordata</taxon>
        <taxon>Craniata</taxon>
        <taxon>Vertebrata</taxon>
        <taxon>Euteleostomi</taxon>
        <taxon>Actinopterygii</taxon>
        <taxon>Neopterygii</taxon>
        <taxon>Teleostei</taxon>
        <taxon>Albuliformes</taxon>
        <taxon>Albulidae</taxon>
        <taxon>Albula</taxon>
    </lineage>
</organism>
<evidence type="ECO:0000313" key="3">
    <source>
        <dbReference type="Proteomes" id="UP000824540"/>
    </source>
</evidence>
<reference evidence="2" key="1">
    <citation type="thesis" date="2021" institute="BYU ScholarsArchive" country="Provo, UT, USA">
        <title>Applications of and Algorithms for Genome Assembly and Genomic Analyses with an Emphasis on Marine Teleosts.</title>
        <authorList>
            <person name="Pickett B.D."/>
        </authorList>
    </citation>
    <scope>NUCLEOTIDE SEQUENCE</scope>
    <source>
        <strain evidence="2">HI-2016</strain>
    </source>
</reference>
<dbReference type="AlphaFoldDB" id="A0A8T2P1U5"/>